<evidence type="ECO:0000313" key="1">
    <source>
        <dbReference type="EMBL" id="OGC13471.1"/>
    </source>
</evidence>
<name>A0A1F4RZ83_UNCSA</name>
<gene>
    <name evidence="1" type="ORF">A2290_07260</name>
</gene>
<evidence type="ECO:0000313" key="2">
    <source>
        <dbReference type="Proteomes" id="UP000177905"/>
    </source>
</evidence>
<proteinExistence type="predicted"/>
<dbReference type="EMBL" id="MEUA01000054">
    <property type="protein sequence ID" value="OGC13471.1"/>
    <property type="molecule type" value="Genomic_DNA"/>
</dbReference>
<comment type="caution">
    <text evidence="1">The sequence shown here is derived from an EMBL/GenBank/DDBJ whole genome shotgun (WGS) entry which is preliminary data.</text>
</comment>
<accession>A0A1F4RZ83</accession>
<protein>
    <submittedName>
        <fullName evidence="1">Uncharacterized protein</fullName>
    </submittedName>
</protein>
<dbReference type="AlphaFoldDB" id="A0A1F4RZ83"/>
<reference evidence="1 2" key="1">
    <citation type="journal article" date="2016" name="Nat. Commun.">
        <title>Thousands of microbial genomes shed light on interconnected biogeochemical processes in an aquifer system.</title>
        <authorList>
            <person name="Anantharaman K."/>
            <person name="Brown C.T."/>
            <person name="Hug L.A."/>
            <person name="Sharon I."/>
            <person name="Castelle C.J."/>
            <person name="Probst A.J."/>
            <person name="Thomas B.C."/>
            <person name="Singh A."/>
            <person name="Wilkins M.J."/>
            <person name="Karaoz U."/>
            <person name="Brodie E.L."/>
            <person name="Williams K.H."/>
            <person name="Hubbard S.S."/>
            <person name="Banfield J.F."/>
        </authorList>
    </citation>
    <scope>NUCLEOTIDE SEQUENCE [LARGE SCALE GENOMIC DNA]</scope>
</reference>
<organism evidence="1 2">
    <name type="scientific">candidate division WOR-1 bacterium RIFOXYB2_FULL_36_35</name>
    <dbReference type="NCBI Taxonomy" id="1802578"/>
    <lineage>
        <taxon>Bacteria</taxon>
        <taxon>Bacillati</taxon>
        <taxon>Saganbacteria</taxon>
    </lineage>
</organism>
<dbReference type="Proteomes" id="UP000177905">
    <property type="component" value="Unassembled WGS sequence"/>
</dbReference>
<sequence>MSNFITSIGLIFLTFGCMVRSQVKKMKANNKIYADETIVQQLVAQIPYFLLLKNPTTCWIIVT</sequence>